<feature type="transmembrane region" description="Helical" evidence="1">
    <location>
        <begin position="33"/>
        <end position="52"/>
    </location>
</feature>
<evidence type="ECO:0000313" key="2">
    <source>
        <dbReference type="EMBL" id="JAE16497.1"/>
    </source>
</evidence>
<proteinExistence type="predicted"/>
<sequence length="53" mass="6181">MKRTRQKTNYSMSIVNLGKQPVHYEARQADPPLTASFLLYLFLVSLQLWLSLL</sequence>
<dbReference type="AlphaFoldDB" id="A0A0A9FW47"/>
<evidence type="ECO:0000256" key="1">
    <source>
        <dbReference type="SAM" id="Phobius"/>
    </source>
</evidence>
<dbReference type="EMBL" id="GBRH01181399">
    <property type="protein sequence ID" value="JAE16497.1"/>
    <property type="molecule type" value="Transcribed_RNA"/>
</dbReference>
<keyword evidence="1" id="KW-0812">Transmembrane</keyword>
<keyword evidence="1" id="KW-1133">Transmembrane helix</keyword>
<name>A0A0A9FW47_ARUDO</name>
<reference evidence="2" key="1">
    <citation type="submission" date="2014-09" db="EMBL/GenBank/DDBJ databases">
        <authorList>
            <person name="Magalhaes I.L.F."/>
            <person name="Oliveira U."/>
            <person name="Santos F.R."/>
            <person name="Vidigal T.H.D.A."/>
            <person name="Brescovit A.D."/>
            <person name="Santos A.J."/>
        </authorList>
    </citation>
    <scope>NUCLEOTIDE SEQUENCE</scope>
    <source>
        <tissue evidence="2">Shoot tissue taken approximately 20 cm above the soil surface</tissue>
    </source>
</reference>
<accession>A0A0A9FW47</accession>
<reference evidence="2" key="2">
    <citation type="journal article" date="2015" name="Data Brief">
        <title>Shoot transcriptome of the giant reed, Arundo donax.</title>
        <authorList>
            <person name="Barrero R.A."/>
            <person name="Guerrero F.D."/>
            <person name="Moolhuijzen P."/>
            <person name="Goolsby J.A."/>
            <person name="Tidwell J."/>
            <person name="Bellgard S.E."/>
            <person name="Bellgard M.I."/>
        </authorList>
    </citation>
    <scope>NUCLEOTIDE SEQUENCE</scope>
    <source>
        <tissue evidence="2">Shoot tissue taken approximately 20 cm above the soil surface</tissue>
    </source>
</reference>
<keyword evidence="1" id="KW-0472">Membrane</keyword>
<protein>
    <submittedName>
        <fullName evidence="2">Uncharacterized protein</fullName>
    </submittedName>
</protein>
<organism evidence="2">
    <name type="scientific">Arundo donax</name>
    <name type="common">Giant reed</name>
    <name type="synonym">Donax arundinaceus</name>
    <dbReference type="NCBI Taxonomy" id="35708"/>
    <lineage>
        <taxon>Eukaryota</taxon>
        <taxon>Viridiplantae</taxon>
        <taxon>Streptophyta</taxon>
        <taxon>Embryophyta</taxon>
        <taxon>Tracheophyta</taxon>
        <taxon>Spermatophyta</taxon>
        <taxon>Magnoliopsida</taxon>
        <taxon>Liliopsida</taxon>
        <taxon>Poales</taxon>
        <taxon>Poaceae</taxon>
        <taxon>PACMAD clade</taxon>
        <taxon>Arundinoideae</taxon>
        <taxon>Arundineae</taxon>
        <taxon>Arundo</taxon>
    </lineage>
</organism>